<dbReference type="STRING" id="490622.A0A395NSG2"/>
<dbReference type="OrthoDB" id="6500128at2759"/>
<evidence type="ECO:0000313" key="3">
    <source>
        <dbReference type="EMBL" id="RFU79016.1"/>
    </source>
</evidence>
<dbReference type="AlphaFoldDB" id="A0A395NSG2"/>
<protein>
    <submittedName>
        <fullName evidence="3">Heavy metal tolerance</fullName>
    </submittedName>
</protein>
<dbReference type="EMBL" id="PXOA01000180">
    <property type="protein sequence ID" value="RFU79016.1"/>
    <property type="molecule type" value="Genomic_DNA"/>
</dbReference>
<evidence type="ECO:0000256" key="1">
    <source>
        <dbReference type="SAM" id="MobiDB-lite"/>
    </source>
</evidence>
<reference evidence="3 4" key="1">
    <citation type="journal article" date="2018" name="PLoS Pathog.">
        <title>Evolution of structural diversity of trichothecenes, a family of toxins produced by plant pathogenic and entomopathogenic fungi.</title>
        <authorList>
            <person name="Proctor R.H."/>
            <person name="McCormick S.P."/>
            <person name="Kim H.S."/>
            <person name="Cardoza R.E."/>
            <person name="Stanley A.M."/>
            <person name="Lindo L."/>
            <person name="Kelly A."/>
            <person name="Brown D.W."/>
            <person name="Lee T."/>
            <person name="Vaughan M.M."/>
            <person name="Alexander N.J."/>
            <person name="Busman M."/>
            <person name="Gutierrez S."/>
        </authorList>
    </citation>
    <scope>NUCLEOTIDE SEQUENCE [LARGE SCALE GENOMIC DNA]</scope>
    <source>
        <strain evidence="3 4">IBT 40837</strain>
    </source>
</reference>
<keyword evidence="2" id="KW-0472">Membrane</keyword>
<organism evidence="3 4">
    <name type="scientific">Trichoderma arundinaceum</name>
    <dbReference type="NCBI Taxonomy" id="490622"/>
    <lineage>
        <taxon>Eukaryota</taxon>
        <taxon>Fungi</taxon>
        <taxon>Dikarya</taxon>
        <taxon>Ascomycota</taxon>
        <taxon>Pezizomycotina</taxon>
        <taxon>Sordariomycetes</taxon>
        <taxon>Hypocreomycetidae</taxon>
        <taxon>Hypocreales</taxon>
        <taxon>Hypocreaceae</taxon>
        <taxon>Trichoderma</taxon>
    </lineage>
</organism>
<feature type="region of interest" description="Disordered" evidence="1">
    <location>
        <begin position="67"/>
        <end position="90"/>
    </location>
</feature>
<dbReference type="Proteomes" id="UP000266272">
    <property type="component" value="Unassembled WGS sequence"/>
</dbReference>
<proteinExistence type="predicted"/>
<evidence type="ECO:0000256" key="2">
    <source>
        <dbReference type="SAM" id="Phobius"/>
    </source>
</evidence>
<comment type="caution">
    <text evidence="3">The sequence shown here is derived from an EMBL/GenBank/DDBJ whole genome shotgun (WGS) entry which is preliminary data.</text>
</comment>
<gene>
    <name evidence="3" type="ORF">TARUN_3218</name>
</gene>
<feature type="transmembrane region" description="Helical" evidence="2">
    <location>
        <begin position="36"/>
        <end position="56"/>
    </location>
</feature>
<keyword evidence="4" id="KW-1185">Reference proteome</keyword>
<keyword evidence="2" id="KW-1133">Transmembrane helix</keyword>
<sequence length="148" mass="16569">MLADDAPPDDLRGAFSADGGPKDLTLADLVLQETQYLYSLILLVAFISLAAWYSVFNAKKEEDVLQPQVKGPGGKPLPITKRKKRNDGERKIGPRFGRIAKNVFRYLAAVIFLSYVATGATMFVHAFWHENPFKWSKEGLPWAGEWTV</sequence>
<name>A0A395NSG2_TRIAR</name>
<accession>A0A395NSG2</accession>
<feature type="non-terminal residue" evidence="3">
    <location>
        <position position="148"/>
    </location>
</feature>
<keyword evidence="2" id="KW-0812">Transmembrane</keyword>
<evidence type="ECO:0000313" key="4">
    <source>
        <dbReference type="Proteomes" id="UP000266272"/>
    </source>
</evidence>
<feature type="transmembrane region" description="Helical" evidence="2">
    <location>
        <begin position="103"/>
        <end position="128"/>
    </location>
</feature>